<feature type="non-terminal residue" evidence="1">
    <location>
        <position position="122"/>
    </location>
</feature>
<keyword evidence="2" id="KW-1185">Reference proteome</keyword>
<evidence type="ECO:0000313" key="1">
    <source>
        <dbReference type="EMBL" id="GFR52168.1"/>
    </source>
</evidence>
<proteinExistence type="predicted"/>
<dbReference type="Proteomes" id="UP001054857">
    <property type="component" value="Unassembled WGS sequence"/>
</dbReference>
<accession>A0AAD3E2E1</accession>
<organism evidence="1 2">
    <name type="scientific">Astrephomene gubernaculifera</name>
    <dbReference type="NCBI Taxonomy" id="47775"/>
    <lineage>
        <taxon>Eukaryota</taxon>
        <taxon>Viridiplantae</taxon>
        <taxon>Chlorophyta</taxon>
        <taxon>core chlorophytes</taxon>
        <taxon>Chlorophyceae</taxon>
        <taxon>CS clade</taxon>
        <taxon>Chlamydomonadales</taxon>
        <taxon>Astrephomenaceae</taxon>
        <taxon>Astrephomene</taxon>
    </lineage>
</organism>
<gene>
    <name evidence="1" type="ORF">Agub_g14701</name>
</gene>
<protein>
    <submittedName>
        <fullName evidence="1">Uncharacterized protein</fullName>
    </submittedName>
</protein>
<dbReference type="AlphaFoldDB" id="A0AAD3E2E1"/>
<comment type="caution">
    <text evidence="1">The sequence shown here is derived from an EMBL/GenBank/DDBJ whole genome shotgun (WGS) entry which is preliminary data.</text>
</comment>
<feature type="non-terminal residue" evidence="1">
    <location>
        <position position="1"/>
    </location>
</feature>
<sequence>FCAYPKQEIMGHDIKCFTDSPGMCPLGNRTTRAHIQAAAEACVATTGCLAFTSDGWLKSAGSEAMQPATASYTTLVQGTYVLRPKGTGQPLDAFCFYEGQDLLDDGSGSTYARGTELPDVYG</sequence>
<dbReference type="EMBL" id="BMAR01000059">
    <property type="protein sequence ID" value="GFR52168.1"/>
    <property type="molecule type" value="Genomic_DNA"/>
</dbReference>
<reference evidence="1 2" key="1">
    <citation type="journal article" date="2021" name="Sci. Rep.">
        <title>Genome sequencing of the multicellular alga Astrephomene provides insights into convergent evolution of germ-soma differentiation.</title>
        <authorList>
            <person name="Yamashita S."/>
            <person name="Yamamoto K."/>
            <person name="Matsuzaki R."/>
            <person name="Suzuki S."/>
            <person name="Yamaguchi H."/>
            <person name="Hirooka S."/>
            <person name="Minakuchi Y."/>
            <person name="Miyagishima S."/>
            <person name="Kawachi M."/>
            <person name="Toyoda A."/>
            <person name="Nozaki H."/>
        </authorList>
    </citation>
    <scope>NUCLEOTIDE SEQUENCE [LARGE SCALE GENOMIC DNA]</scope>
    <source>
        <strain evidence="1 2">NIES-4017</strain>
    </source>
</reference>
<evidence type="ECO:0000313" key="2">
    <source>
        <dbReference type="Proteomes" id="UP001054857"/>
    </source>
</evidence>
<name>A0AAD3E2E1_9CHLO</name>